<dbReference type="KEGG" id="pdic:114511541"/>
<accession>A0A6J2N2I9</accession>
<dbReference type="Pfam" id="PF20846">
    <property type="entry name" value="PNMA_N"/>
    <property type="match status" value="1"/>
</dbReference>
<feature type="region of interest" description="Disordered" evidence="1">
    <location>
        <begin position="660"/>
        <end position="719"/>
    </location>
</feature>
<feature type="region of interest" description="Disordered" evidence="1">
    <location>
        <begin position="478"/>
        <end position="648"/>
    </location>
</feature>
<dbReference type="GeneID" id="114511541"/>
<dbReference type="PANTHER" id="PTHR23095:SF45">
    <property type="entry name" value="PARANEOPLASTIC ANTIGEN-LIKE PROTEIN 8B"/>
    <property type="match status" value="1"/>
</dbReference>
<feature type="region of interest" description="Disordered" evidence="1">
    <location>
        <begin position="109"/>
        <end position="191"/>
    </location>
</feature>
<gene>
    <name evidence="4" type="primary">PNMA8B</name>
</gene>
<dbReference type="InParanoid" id="A0A6J2N2I9"/>
<feature type="compositionally biased region" description="Basic residues" evidence="1">
    <location>
        <begin position="516"/>
        <end position="526"/>
    </location>
</feature>
<feature type="compositionally biased region" description="Low complexity" evidence="1">
    <location>
        <begin position="661"/>
        <end position="672"/>
    </location>
</feature>
<evidence type="ECO:0000259" key="2">
    <source>
        <dbReference type="Pfam" id="PF20846"/>
    </source>
</evidence>
<evidence type="ECO:0000313" key="3">
    <source>
        <dbReference type="Proteomes" id="UP000504628"/>
    </source>
</evidence>
<feature type="compositionally biased region" description="Basic and acidic residues" evidence="1">
    <location>
        <begin position="678"/>
        <end position="688"/>
    </location>
</feature>
<dbReference type="PANTHER" id="PTHR23095">
    <property type="entry name" value="PARANEOPLASTIC ANTIGEN"/>
    <property type="match status" value="1"/>
</dbReference>
<feature type="compositionally biased region" description="Low complexity" evidence="1">
    <location>
        <begin position="176"/>
        <end position="189"/>
    </location>
</feature>
<dbReference type="CTD" id="57469"/>
<feature type="compositionally biased region" description="Basic residues" evidence="1">
    <location>
        <begin position="541"/>
        <end position="551"/>
    </location>
</feature>
<protein>
    <submittedName>
        <fullName evidence="4">Paraneoplastic antigen-like protein 8B</fullName>
    </submittedName>
</protein>
<keyword evidence="3" id="KW-1185">Reference proteome</keyword>
<dbReference type="AlphaFoldDB" id="A0A6J2N2I9"/>
<feature type="region of interest" description="Disordered" evidence="1">
    <location>
        <begin position="285"/>
        <end position="317"/>
    </location>
</feature>
<feature type="compositionally biased region" description="Acidic residues" evidence="1">
    <location>
        <begin position="496"/>
        <end position="510"/>
    </location>
</feature>
<proteinExistence type="predicted"/>
<feature type="compositionally biased region" description="Basic residues" evidence="1">
    <location>
        <begin position="597"/>
        <end position="606"/>
    </location>
</feature>
<feature type="compositionally biased region" description="Acidic residues" evidence="1">
    <location>
        <begin position="305"/>
        <end position="315"/>
    </location>
</feature>
<dbReference type="InterPro" id="IPR048271">
    <property type="entry name" value="PNMA_N"/>
</dbReference>
<dbReference type="Proteomes" id="UP000504628">
    <property type="component" value="Chromosome 12"/>
</dbReference>
<feature type="compositionally biased region" description="Basic and acidic residues" evidence="1">
    <location>
        <begin position="556"/>
        <end position="568"/>
    </location>
</feature>
<dbReference type="OrthoDB" id="115435at2759"/>
<evidence type="ECO:0000313" key="4">
    <source>
        <dbReference type="RefSeq" id="XP_028386066.1"/>
    </source>
</evidence>
<evidence type="ECO:0000256" key="1">
    <source>
        <dbReference type="SAM" id="MobiDB-lite"/>
    </source>
</evidence>
<sequence length="719" mass="76708">MALSLLQDWCSGLDVDVHRALLVTGIPEGLEQAAIEAVLRPAFLPLGTFRLRNTRAMRDEKAKAALVEFSEDIDHSAIPREIPGREGFWRVLCKDRAEDTRVLRQMKRLLLDERAPEDTPTPPTSETEAQGSELPGPPPGADGRARRGRRSRRSRARGNRLAQKGKKRGRGGRPFASARRGSEGSSSDSLGIVIEEIDEEDLSGVEDQRALYTTLQTAARELVKKWALQGDAEGGEGAREFLALVTVTDKAKKEEMDKETPGAESISLNIEDLSGVPDLVALLAVRDTSDEEPADSDASASDWQEREDPEQEGDSPEFVAIVAYTDPSDPSAREEMLKIASVIESLGWSDKKDKKDALPEVLAVMSKDTSGTRVMVEEAGRQVDAMVLRKAKDDGNLLECISALAEPETLPKGKKAPPGLLGGWGEDGDDEVGLLELVALLAAQDMAEVMKEEKEEAWEGGKCKYHKGGLGEVLALLAARKDRESEEQSEGASDGGSEEASEDTDSEESGPEGRASRKPRAKRARTASKVLGQAGAPSGSRKTRRGGRGRGGRAITPEKKAKDEAAGDKKKKGRAGAGARAKASEAKGQPPTGSKSARGKKARRGGRPPPQVPLVAPRDSEAVAGDVRPPPRAPSALPAAEARLPLNRVLRAPRCARRALRASSLPSSPSLAGGASDPDGRRREKRAPLEAVAPCDGTVSQRAPSGRGFGRPPLSGGRG</sequence>
<organism evidence="3 4">
    <name type="scientific">Phyllostomus discolor</name>
    <name type="common">pale spear-nosed bat</name>
    <dbReference type="NCBI Taxonomy" id="89673"/>
    <lineage>
        <taxon>Eukaryota</taxon>
        <taxon>Metazoa</taxon>
        <taxon>Chordata</taxon>
        <taxon>Craniata</taxon>
        <taxon>Vertebrata</taxon>
        <taxon>Euteleostomi</taxon>
        <taxon>Mammalia</taxon>
        <taxon>Eutheria</taxon>
        <taxon>Laurasiatheria</taxon>
        <taxon>Chiroptera</taxon>
        <taxon>Yangochiroptera</taxon>
        <taxon>Phyllostomidae</taxon>
        <taxon>Phyllostominae</taxon>
        <taxon>Phyllostomus</taxon>
    </lineage>
</organism>
<dbReference type="InterPro" id="IPR026523">
    <property type="entry name" value="PNMA"/>
</dbReference>
<feature type="domain" description="Paraneoplastic antigen Ma-like N-terminal" evidence="2">
    <location>
        <begin position="1"/>
        <end position="92"/>
    </location>
</feature>
<feature type="compositionally biased region" description="Basic residues" evidence="1">
    <location>
        <begin position="146"/>
        <end position="171"/>
    </location>
</feature>
<name>A0A6J2N2I9_9CHIR</name>
<dbReference type="RefSeq" id="XP_028386066.1">
    <property type="nucleotide sequence ID" value="XM_028530265.2"/>
</dbReference>
<reference evidence="4" key="1">
    <citation type="submission" date="2025-08" db="UniProtKB">
        <authorList>
            <consortium name="RefSeq"/>
        </authorList>
    </citation>
    <scope>IDENTIFICATION</scope>
    <source>
        <tissue evidence="4">Muscle</tissue>
    </source>
</reference>
<feature type="compositionally biased region" description="Low complexity" evidence="1">
    <location>
        <begin position="634"/>
        <end position="648"/>
    </location>
</feature>